<gene>
    <name evidence="1" type="ORF">PENNAL_c0802G08554</name>
</gene>
<dbReference type="EMBL" id="MOOB01000802">
    <property type="protein sequence ID" value="OQE36987.1"/>
    <property type="molecule type" value="Genomic_DNA"/>
</dbReference>
<reference evidence="2" key="1">
    <citation type="journal article" date="2017" name="Nat. Microbiol.">
        <title>Global analysis of biosynthetic gene clusters reveals vast potential of secondary metabolite production in Penicillium species.</title>
        <authorList>
            <person name="Nielsen J.C."/>
            <person name="Grijseels S."/>
            <person name="Prigent S."/>
            <person name="Ji B."/>
            <person name="Dainat J."/>
            <person name="Nielsen K.F."/>
            <person name="Frisvad J.C."/>
            <person name="Workman M."/>
            <person name="Nielsen J."/>
        </authorList>
    </citation>
    <scope>NUCLEOTIDE SEQUENCE [LARGE SCALE GENOMIC DNA]</scope>
    <source>
        <strain evidence="2">IBT 13039</strain>
    </source>
</reference>
<dbReference type="AlphaFoldDB" id="A0A1V6UEV5"/>
<comment type="caution">
    <text evidence="1">The sequence shown here is derived from an EMBL/GenBank/DDBJ whole genome shotgun (WGS) entry which is preliminary data.</text>
</comment>
<organism evidence="1 2">
    <name type="scientific">Penicillium nalgiovense</name>
    <dbReference type="NCBI Taxonomy" id="60175"/>
    <lineage>
        <taxon>Eukaryota</taxon>
        <taxon>Fungi</taxon>
        <taxon>Dikarya</taxon>
        <taxon>Ascomycota</taxon>
        <taxon>Pezizomycotina</taxon>
        <taxon>Eurotiomycetes</taxon>
        <taxon>Eurotiomycetidae</taxon>
        <taxon>Eurotiales</taxon>
        <taxon>Aspergillaceae</taxon>
        <taxon>Penicillium</taxon>
    </lineage>
</organism>
<accession>A0A1V6UEV5</accession>
<feature type="non-terminal residue" evidence="1">
    <location>
        <position position="1"/>
    </location>
</feature>
<feature type="non-terminal residue" evidence="1">
    <location>
        <position position="71"/>
    </location>
</feature>
<proteinExistence type="predicted"/>
<name>A0A1V6UEV5_PENNA</name>
<evidence type="ECO:0000313" key="2">
    <source>
        <dbReference type="Proteomes" id="UP000191691"/>
    </source>
</evidence>
<dbReference type="Proteomes" id="UP000191691">
    <property type="component" value="Unassembled WGS sequence"/>
</dbReference>
<keyword evidence="2" id="KW-1185">Reference proteome</keyword>
<evidence type="ECO:0000313" key="1">
    <source>
        <dbReference type="EMBL" id="OQE36987.1"/>
    </source>
</evidence>
<sequence>GNSPSHDCDQEHNHGLGCSLHYVAKVCALFQILTCPSIPPRQQSPVPSDPDSGQLWACGSCLDLCNCFHFL</sequence>
<protein>
    <submittedName>
        <fullName evidence="1">Uncharacterized protein</fullName>
    </submittedName>
</protein>